<dbReference type="Proteomes" id="UP001152523">
    <property type="component" value="Unassembled WGS sequence"/>
</dbReference>
<organism evidence="2 3">
    <name type="scientific">Cuscuta epithymum</name>
    <dbReference type="NCBI Taxonomy" id="186058"/>
    <lineage>
        <taxon>Eukaryota</taxon>
        <taxon>Viridiplantae</taxon>
        <taxon>Streptophyta</taxon>
        <taxon>Embryophyta</taxon>
        <taxon>Tracheophyta</taxon>
        <taxon>Spermatophyta</taxon>
        <taxon>Magnoliopsida</taxon>
        <taxon>eudicotyledons</taxon>
        <taxon>Gunneridae</taxon>
        <taxon>Pentapetalae</taxon>
        <taxon>asterids</taxon>
        <taxon>lamiids</taxon>
        <taxon>Solanales</taxon>
        <taxon>Convolvulaceae</taxon>
        <taxon>Cuscuteae</taxon>
        <taxon>Cuscuta</taxon>
        <taxon>Cuscuta subgen. Cuscuta</taxon>
    </lineage>
</organism>
<dbReference type="PANTHER" id="PTHR31286:SF168">
    <property type="entry name" value="DUF4283 DOMAIN-CONTAINING PROTEIN"/>
    <property type="match status" value="1"/>
</dbReference>
<dbReference type="InterPro" id="IPR040256">
    <property type="entry name" value="At4g02000-like"/>
</dbReference>
<dbReference type="PANTHER" id="PTHR31286">
    <property type="entry name" value="GLYCINE-RICH CELL WALL STRUCTURAL PROTEIN 1.8-LIKE"/>
    <property type="match status" value="1"/>
</dbReference>
<name>A0AAV0CQC0_9ASTE</name>
<reference evidence="2" key="1">
    <citation type="submission" date="2022-07" db="EMBL/GenBank/DDBJ databases">
        <authorList>
            <person name="Macas J."/>
            <person name="Novak P."/>
            <person name="Neumann P."/>
        </authorList>
    </citation>
    <scope>NUCLEOTIDE SEQUENCE</scope>
</reference>
<sequence length="215" mass="23960">MPSPGTKQTKQINAKAGLTFKATGPFENALKPTEAAAGTLIAGGHASGKVVTTLAVTTETKWNSLFKDNRDPKNGIKLRYVPPKGETVDFGDRILPSMVEMWGYCLMGHFTGKFPGLKAVHDLKATWGVKSLVRSHNKGWIIFKFQNEEDRSKVLHEGPYTVFGKLLMLKELSEDFTFEDEEFLKIPIWVKFPKLPMSLWNDEAMSEVASMVGSH</sequence>
<dbReference type="InterPro" id="IPR025558">
    <property type="entry name" value="DUF4283"/>
</dbReference>
<gene>
    <name evidence="2" type="ORF">CEPIT_LOCUS7935</name>
</gene>
<keyword evidence="3" id="KW-1185">Reference proteome</keyword>
<accession>A0AAV0CQC0</accession>
<evidence type="ECO:0000313" key="2">
    <source>
        <dbReference type="EMBL" id="CAH9081969.1"/>
    </source>
</evidence>
<proteinExistence type="predicted"/>
<feature type="domain" description="DUF4283" evidence="1">
    <location>
        <begin position="100"/>
        <end position="179"/>
    </location>
</feature>
<dbReference type="AlphaFoldDB" id="A0AAV0CQC0"/>
<dbReference type="Pfam" id="PF14111">
    <property type="entry name" value="DUF4283"/>
    <property type="match status" value="1"/>
</dbReference>
<protein>
    <recommendedName>
        <fullName evidence="1">DUF4283 domain-containing protein</fullName>
    </recommendedName>
</protein>
<evidence type="ECO:0000259" key="1">
    <source>
        <dbReference type="Pfam" id="PF14111"/>
    </source>
</evidence>
<dbReference type="EMBL" id="CAMAPF010000037">
    <property type="protein sequence ID" value="CAH9081969.1"/>
    <property type="molecule type" value="Genomic_DNA"/>
</dbReference>
<evidence type="ECO:0000313" key="3">
    <source>
        <dbReference type="Proteomes" id="UP001152523"/>
    </source>
</evidence>
<comment type="caution">
    <text evidence="2">The sequence shown here is derived from an EMBL/GenBank/DDBJ whole genome shotgun (WGS) entry which is preliminary data.</text>
</comment>